<dbReference type="OrthoDB" id="10052172at2759"/>
<dbReference type="EMBL" id="WWBZ02000001">
    <property type="protein sequence ID" value="KAF4314593.1"/>
    <property type="molecule type" value="Genomic_DNA"/>
</dbReference>
<name>A0A8H4NBN9_9PEZI</name>
<sequence>MPAYEVGQKVRYKAIGGPESNTPTSVGTIMSVATEPRRMSGHNVQASEEDPRYEIKNEHTGKKSAIFEANIIELAT</sequence>
<dbReference type="InterPro" id="IPR021331">
    <property type="entry name" value="Hva1_TUDOR"/>
</dbReference>
<organism evidence="2 3">
    <name type="scientific">Botryosphaeria dothidea</name>
    <dbReference type="NCBI Taxonomy" id="55169"/>
    <lineage>
        <taxon>Eukaryota</taxon>
        <taxon>Fungi</taxon>
        <taxon>Dikarya</taxon>
        <taxon>Ascomycota</taxon>
        <taxon>Pezizomycotina</taxon>
        <taxon>Dothideomycetes</taxon>
        <taxon>Dothideomycetes incertae sedis</taxon>
        <taxon>Botryosphaeriales</taxon>
        <taxon>Botryosphaeriaceae</taxon>
        <taxon>Botryosphaeria</taxon>
    </lineage>
</organism>
<dbReference type="Pfam" id="PF11160">
    <property type="entry name" value="Hva1_TUDOR"/>
    <property type="match status" value="1"/>
</dbReference>
<dbReference type="Proteomes" id="UP000572817">
    <property type="component" value="Unassembled WGS sequence"/>
</dbReference>
<reference evidence="2" key="1">
    <citation type="submission" date="2020-04" db="EMBL/GenBank/DDBJ databases">
        <title>Genome Assembly and Annotation of Botryosphaeria dothidea sdau 11-99, a Latent Pathogen of Apple Fruit Ring Rot in China.</title>
        <authorList>
            <person name="Yu C."/>
            <person name="Diao Y."/>
            <person name="Lu Q."/>
            <person name="Zhao J."/>
            <person name="Cui S."/>
            <person name="Peng C."/>
            <person name="He B."/>
            <person name="Liu H."/>
        </authorList>
    </citation>
    <scope>NUCLEOTIDE SEQUENCE [LARGE SCALE GENOMIC DNA]</scope>
    <source>
        <strain evidence="2">Sdau11-99</strain>
    </source>
</reference>
<proteinExistence type="predicted"/>
<dbReference type="AlphaFoldDB" id="A0A8H4NBN9"/>
<evidence type="ECO:0000259" key="1">
    <source>
        <dbReference type="Pfam" id="PF11160"/>
    </source>
</evidence>
<keyword evidence="3" id="KW-1185">Reference proteome</keyword>
<gene>
    <name evidence="2" type="ORF">GTA08_BOTSDO01555</name>
</gene>
<comment type="caution">
    <text evidence="2">The sequence shown here is derived from an EMBL/GenBank/DDBJ whole genome shotgun (WGS) entry which is preliminary data.</text>
</comment>
<evidence type="ECO:0000313" key="3">
    <source>
        <dbReference type="Proteomes" id="UP000572817"/>
    </source>
</evidence>
<accession>A0A8H4NBN9</accession>
<feature type="domain" description="Hypervirulence associated protein TUDOR" evidence="1">
    <location>
        <begin position="7"/>
        <end position="71"/>
    </location>
</feature>
<evidence type="ECO:0000313" key="2">
    <source>
        <dbReference type="EMBL" id="KAF4314593.1"/>
    </source>
</evidence>
<protein>
    <recommendedName>
        <fullName evidence="1">Hypervirulence associated protein TUDOR domain-containing protein</fullName>
    </recommendedName>
</protein>